<feature type="compositionally biased region" description="Basic and acidic residues" evidence="1">
    <location>
        <begin position="134"/>
        <end position="149"/>
    </location>
</feature>
<feature type="compositionally biased region" description="Low complexity" evidence="1">
    <location>
        <begin position="188"/>
        <end position="199"/>
    </location>
</feature>
<gene>
    <name evidence="2" type="ORF">PODLI_1B022472</name>
</gene>
<accession>A0AA35L885</accession>
<feature type="compositionally biased region" description="Basic and acidic residues" evidence="1">
    <location>
        <begin position="159"/>
        <end position="170"/>
    </location>
</feature>
<feature type="compositionally biased region" description="Basic and acidic residues" evidence="1">
    <location>
        <begin position="652"/>
        <end position="668"/>
    </location>
</feature>
<evidence type="ECO:0000256" key="1">
    <source>
        <dbReference type="SAM" id="MobiDB-lite"/>
    </source>
</evidence>
<feature type="region of interest" description="Disordered" evidence="1">
    <location>
        <begin position="370"/>
        <end position="395"/>
    </location>
</feature>
<organism evidence="2 3">
    <name type="scientific">Podarcis lilfordi</name>
    <name type="common">Lilford's wall lizard</name>
    <dbReference type="NCBI Taxonomy" id="74358"/>
    <lineage>
        <taxon>Eukaryota</taxon>
        <taxon>Metazoa</taxon>
        <taxon>Chordata</taxon>
        <taxon>Craniata</taxon>
        <taxon>Vertebrata</taxon>
        <taxon>Euteleostomi</taxon>
        <taxon>Lepidosauria</taxon>
        <taxon>Squamata</taxon>
        <taxon>Bifurcata</taxon>
        <taxon>Unidentata</taxon>
        <taxon>Episquamata</taxon>
        <taxon>Laterata</taxon>
        <taxon>Lacertibaenia</taxon>
        <taxon>Lacertidae</taxon>
        <taxon>Podarcis</taxon>
    </lineage>
</organism>
<feature type="region of interest" description="Disordered" evidence="1">
    <location>
        <begin position="1"/>
        <end position="83"/>
    </location>
</feature>
<feature type="compositionally biased region" description="Basic and acidic residues" evidence="1">
    <location>
        <begin position="222"/>
        <end position="283"/>
    </location>
</feature>
<protein>
    <submittedName>
        <fullName evidence="2">Uncharacterized protein</fullName>
    </submittedName>
</protein>
<name>A0AA35L885_9SAUR</name>
<feature type="region of interest" description="Disordered" evidence="1">
    <location>
        <begin position="470"/>
        <end position="494"/>
    </location>
</feature>
<evidence type="ECO:0000313" key="2">
    <source>
        <dbReference type="EMBL" id="CAI5790993.1"/>
    </source>
</evidence>
<dbReference type="Proteomes" id="UP001178461">
    <property type="component" value="Chromosome 13"/>
</dbReference>
<feature type="compositionally biased region" description="Basic and acidic residues" evidence="1">
    <location>
        <begin position="11"/>
        <end position="20"/>
    </location>
</feature>
<evidence type="ECO:0000313" key="3">
    <source>
        <dbReference type="Proteomes" id="UP001178461"/>
    </source>
</evidence>
<dbReference type="AlphaFoldDB" id="A0AA35L885"/>
<feature type="compositionally biased region" description="Basic and acidic residues" evidence="1">
    <location>
        <begin position="313"/>
        <end position="322"/>
    </location>
</feature>
<feature type="region of interest" description="Disordered" evidence="1">
    <location>
        <begin position="134"/>
        <end position="322"/>
    </location>
</feature>
<keyword evidence="3" id="KW-1185">Reference proteome</keyword>
<sequence>MEPEEGQAEAQDDRKGKEAVVNEETTVEGPPNEAERKITGLLPETGVGQGEAKDSEAEEEAEKEHEAPTTGELVEPDQDTFGPLAELDRGVAEDALKREVALGMSGEEAEEIIEPDLRKAEELETVILEELQLKRNREKEEVEESREPNQEETSVFGSPDEREAEGKTGKGMDQQETQEFIHEEETLLGEGEMVLEMGGNWTEELAGPDHGKEEDLVEEDHVDSGERVEKGDEQEKLMELEEREAEATVREDEAVGEAEKMPESVEVGESDKEGESTDNHGEMEELSGLGQGEILEVTGKEEDVAPAIDYEETEKVPDVNERELEEVTAEEDAILARGEEELVGLGQGEIEVLTGEEEPVLGKREAEMTVGPGEEGLGEEIEREDRVSGVDQREAESMIVEGDLASSEGWGEVEDLVKSSRGEAEEVAPSMDQVKAEVLQEDLRGSELVIAEGEAGAAEEKAEHLVVASQGEVEGKTEKESMASMLDQGSPRIDEKQAEEVAAEKDVEAVEDQKQVEDLAGISQGEIGSMVATVEEGEDKREAEVATSKRDVAFIEGEGLVVTSQVETDEVTVKEDMMHVALDVAEQVIGAAQRETEKMSAVGQEEGREEAVGAPVRVAGAQEETGGPEEELVQSQEMGPGEEVKLGTSQEKVGELAEPEQRETKEQVGLDQGEAKQLGSTERVTREESREIREALFRDQSDTKVLVEPFQGPVVEVTSVGEIALTEQHQGTMGRKVPSQEKTLVWSPELEEQLGGPTQEMAGVPSREGILSQRAKPSEEDTRVTWLASDTNLAQGQVEPSLKVAELNKSGSSVLSSHLSQRTAIGSQEERRKLKGKIISGLAGLRQGPILVPHQGATRSCGFRRGVLEHRAPGLIVTSLTAMARQKGMIKEARTQLGKGELDQRETRSAELRSRAIRVKVGEPVVMMGYRIGREGMSCFSEADNRIESFQQVPVMEEAGKGSDQTPAEPLRQEQIVKELEILAKDVDDRARQHPEGMYLPWLGRPLTQDYSTIRPGSGWTAGLGSGHGLALGPLRAGIKERINMMVTGQGAVKSAGPSPEPPVSGMGRRVYGLTSQSANVHWLKDVLGSKQTVSRLSVTVRGSKADSPDSMAERRSPGLLTGKQELKDWRDGVMGIAIKRYNAMRRAMWGEGPAGLHVKGVKVAESPIDTIPLSSVKTSSILGQVEQRALRLAQHVEGEAVSGLEVEGQGLAERLKQDMEPAGSGQGGRITR</sequence>
<dbReference type="EMBL" id="OX395138">
    <property type="protein sequence ID" value="CAI5790993.1"/>
    <property type="molecule type" value="Genomic_DNA"/>
</dbReference>
<reference evidence="2" key="1">
    <citation type="submission" date="2022-12" db="EMBL/GenBank/DDBJ databases">
        <authorList>
            <person name="Alioto T."/>
            <person name="Alioto T."/>
            <person name="Gomez Garrido J."/>
        </authorList>
    </citation>
    <scope>NUCLEOTIDE SEQUENCE</scope>
</reference>
<feature type="region of interest" description="Disordered" evidence="1">
    <location>
        <begin position="594"/>
        <end position="689"/>
    </location>
</feature>
<proteinExistence type="predicted"/>
<feature type="compositionally biased region" description="Basic and acidic residues" evidence="1">
    <location>
        <begin position="383"/>
        <end position="395"/>
    </location>
</feature>